<evidence type="ECO:0000313" key="7">
    <source>
        <dbReference type="EMBL" id="VAW51401.1"/>
    </source>
</evidence>
<protein>
    <recommendedName>
        <fullName evidence="6">Peptidase S54 rhomboid domain-containing protein</fullName>
    </recommendedName>
</protein>
<evidence type="ECO:0000256" key="2">
    <source>
        <dbReference type="ARBA" id="ARBA00022692"/>
    </source>
</evidence>
<feature type="transmembrane region" description="Helical" evidence="5">
    <location>
        <begin position="135"/>
        <end position="155"/>
    </location>
</feature>
<organism evidence="7">
    <name type="scientific">hydrothermal vent metagenome</name>
    <dbReference type="NCBI Taxonomy" id="652676"/>
    <lineage>
        <taxon>unclassified sequences</taxon>
        <taxon>metagenomes</taxon>
        <taxon>ecological metagenomes</taxon>
    </lineage>
</organism>
<comment type="subcellular location">
    <subcellularLocation>
        <location evidence="1">Membrane</location>
        <topology evidence="1">Multi-pass membrane protein</topology>
    </subcellularLocation>
</comment>
<dbReference type="NCBIfam" id="TIGR03902">
    <property type="entry name" value="rhom_GG_sort"/>
    <property type="match status" value="1"/>
</dbReference>
<feature type="transmembrane region" description="Helical" evidence="5">
    <location>
        <begin position="18"/>
        <end position="35"/>
    </location>
</feature>
<gene>
    <name evidence="7" type="ORF">MNBD_GAMMA06-663</name>
</gene>
<name>A0A3B0W7V0_9ZZZZ</name>
<evidence type="ECO:0000256" key="1">
    <source>
        <dbReference type="ARBA" id="ARBA00004141"/>
    </source>
</evidence>
<feature type="transmembrane region" description="Helical" evidence="5">
    <location>
        <begin position="113"/>
        <end position="130"/>
    </location>
</feature>
<dbReference type="EMBL" id="UOFD01000029">
    <property type="protein sequence ID" value="VAW51401.1"/>
    <property type="molecule type" value="Genomic_DNA"/>
</dbReference>
<dbReference type="AlphaFoldDB" id="A0A3B0W7V0"/>
<dbReference type="InterPro" id="IPR023826">
    <property type="entry name" value="Rhom-like_SP_proteobac"/>
</dbReference>
<dbReference type="Gene3D" id="1.20.1540.10">
    <property type="entry name" value="Rhomboid-like"/>
    <property type="match status" value="1"/>
</dbReference>
<sequence>MTLPHSLKFRYQYHSSHFLWLTIFVVSLILQINWVESWRFNRQLVEQGHVWLLFTGHIVHLNWQHWALNMAGLAIVAFFFSTHATIKQWLVVIFVSASMINIGLWLWMPEIRFYVGLSGVLHGLFLYGALREIRFYPVSGYVLTVVLISKLLWEFFNGALPGSEDMVGGRVLTEAHLFGAIGGILVWSFEWIVKKIEYV</sequence>
<proteinExistence type="predicted"/>
<dbReference type="Pfam" id="PF01694">
    <property type="entry name" value="Rhomboid"/>
    <property type="match status" value="1"/>
</dbReference>
<accession>A0A3B0W7V0</accession>
<keyword evidence="2 5" id="KW-0812">Transmembrane</keyword>
<feature type="transmembrane region" description="Helical" evidence="5">
    <location>
        <begin position="175"/>
        <end position="193"/>
    </location>
</feature>
<evidence type="ECO:0000259" key="6">
    <source>
        <dbReference type="Pfam" id="PF01694"/>
    </source>
</evidence>
<evidence type="ECO:0000256" key="3">
    <source>
        <dbReference type="ARBA" id="ARBA00022989"/>
    </source>
</evidence>
<evidence type="ECO:0000256" key="5">
    <source>
        <dbReference type="SAM" id="Phobius"/>
    </source>
</evidence>
<feature type="transmembrane region" description="Helical" evidence="5">
    <location>
        <begin position="89"/>
        <end position="107"/>
    </location>
</feature>
<dbReference type="SUPFAM" id="SSF144091">
    <property type="entry name" value="Rhomboid-like"/>
    <property type="match status" value="1"/>
</dbReference>
<keyword evidence="3 5" id="KW-1133">Transmembrane helix</keyword>
<keyword evidence="4 5" id="KW-0472">Membrane</keyword>
<evidence type="ECO:0000256" key="4">
    <source>
        <dbReference type="ARBA" id="ARBA00023136"/>
    </source>
</evidence>
<dbReference type="GO" id="GO:0016020">
    <property type="term" value="C:membrane"/>
    <property type="evidence" value="ECO:0007669"/>
    <property type="project" value="UniProtKB-SubCell"/>
</dbReference>
<feature type="domain" description="Peptidase S54 rhomboid" evidence="6">
    <location>
        <begin position="48"/>
        <end position="186"/>
    </location>
</feature>
<dbReference type="InterPro" id="IPR035952">
    <property type="entry name" value="Rhomboid-like_sf"/>
</dbReference>
<dbReference type="GO" id="GO:0004252">
    <property type="term" value="F:serine-type endopeptidase activity"/>
    <property type="evidence" value="ECO:0007669"/>
    <property type="project" value="InterPro"/>
</dbReference>
<dbReference type="InterPro" id="IPR022764">
    <property type="entry name" value="Peptidase_S54_rhomboid_dom"/>
</dbReference>
<feature type="transmembrane region" description="Helical" evidence="5">
    <location>
        <begin position="63"/>
        <end position="82"/>
    </location>
</feature>
<reference evidence="7" key="1">
    <citation type="submission" date="2018-06" db="EMBL/GenBank/DDBJ databases">
        <authorList>
            <person name="Zhirakovskaya E."/>
        </authorList>
    </citation>
    <scope>NUCLEOTIDE SEQUENCE</scope>
</reference>